<dbReference type="Gene3D" id="2.120.10.80">
    <property type="entry name" value="Kelch-type beta propeller"/>
    <property type="match status" value="1"/>
</dbReference>
<gene>
    <name evidence="2" type="ORF">JIN78_03900</name>
</gene>
<dbReference type="Pfam" id="PF24681">
    <property type="entry name" value="Kelch_KLHDC2_KLHL20_DRC7"/>
    <property type="match status" value="1"/>
</dbReference>
<dbReference type="PANTHER" id="PTHR46175">
    <property type="entry name" value="BACTERIOOPSIN TRANSCRIPTIONAL ACTIVATOR"/>
    <property type="match status" value="1"/>
</dbReference>
<name>A0A934VK18_9BACT</name>
<protein>
    <submittedName>
        <fullName evidence="2">Uncharacterized protein</fullName>
    </submittedName>
</protein>
<dbReference type="InterPro" id="IPR011043">
    <property type="entry name" value="Gal_Oxase/kelch_b-propeller"/>
</dbReference>
<dbReference type="AlphaFoldDB" id="A0A934VK18"/>
<evidence type="ECO:0000256" key="1">
    <source>
        <dbReference type="SAM" id="MobiDB-lite"/>
    </source>
</evidence>
<accession>A0A934VK18</accession>
<reference evidence="2" key="1">
    <citation type="submission" date="2021-01" db="EMBL/GenBank/DDBJ databases">
        <title>Modified the classification status of verrucomicrobia.</title>
        <authorList>
            <person name="Feng X."/>
        </authorList>
    </citation>
    <scope>NUCLEOTIDE SEQUENCE</scope>
    <source>
        <strain evidence="2">KCTC 12986</strain>
    </source>
</reference>
<dbReference type="PANTHER" id="PTHR46175:SF4">
    <property type="entry name" value="BACTERIOOPSIN TRANSCRIPTIONAL ACTIVATOR"/>
    <property type="match status" value="1"/>
</dbReference>
<comment type="caution">
    <text evidence="2">The sequence shown here is derived from an EMBL/GenBank/DDBJ whole genome shotgun (WGS) entry which is preliminary data.</text>
</comment>
<evidence type="ECO:0000313" key="3">
    <source>
        <dbReference type="Proteomes" id="UP000604083"/>
    </source>
</evidence>
<organism evidence="2 3">
    <name type="scientific">Roseibacillus ishigakijimensis</name>
    <dbReference type="NCBI Taxonomy" id="454146"/>
    <lineage>
        <taxon>Bacteria</taxon>
        <taxon>Pseudomonadati</taxon>
        <taxon>Verrucomicrobiota</taxon>
        <taxon>Verrucomicrobiia</taxon>
        <taxon>Verrucomicrobiales</taxon>
        <taxon>Verrucomicrobiaceae</taxon>
        <taxon>Roseibacillus</taxon>
    </lineage>
</organism>
<evidence type="ECO:0000313" key="2">
    <source>
        <dbReference type="EMBL" id="MBK1833194.1"/>
    </source>
</evidence>
<feature type="region of interest" description="Disordered" evidence="1">
    <location>
        <begin position="438"/>
        <end position="466"/>
    </location>
</feature>
<dbReference type="InterPro" id="IPR015915">
    <property type="entry name" value="Kelch-typ_b-propeller"/>
</dbReference>
<dbReference type="RefSeq" id="WP_200390627.1">
    <property type="nucleotide sequence ID" value="NZ_JAENIO010000006.1"/>
</dbReference>
<dbReference type="SUPFAM" id="SSF50965">
    <property type="entry name" value="Galactose oxidase, central domain"/>
    <property type="match status" value="1"/>
</dbReference>
<dbReference type="EMBL" id="JAENIO010000006">
    <property type="protein sequence ID" value="MBK1833194.1"/>
    <property type="molecule type" value="Genomic_DNA"/>
</dbReference>
<keyword evidence="3" id="KW-1185">Reference proteome</keyword>
<proteinExistence type="predicted"/>
<dbReference type="Proteomes" id="UP000604083">
    <property type="component" value="Unassembled WGS sequence"/>
</dbReference>
<sequence>MKTLLCRYTAATLMWSVQLGFSQTEEPDLPYSSGSTGADGAFAPPASMPNRYNFAFAYDSAREEAVVFGGYDRGQSVSWLSGTIRNSGYKPETYTFDGTEWTLRQTDTFVSARYEVEMAYDPERQQCVMFGGLRADGTTLDDTWTWDGNDWNKEEPATTPPARHHHQMIWDSSNNRVLLFGGRSDSGWLSDIWTWDGTNWSQIATTNTPGSSASQQSYGQVVWDSTQNRAVYYNEYYRETYSFDGQAWTEIETANSPNTGIGGRMAYDPLNEEIVWQGGTSSGQTWVFKNNEWSQKNPQNPDHDREYAGMVWDNGNERVLLFGGDTGSGDFQNTSAWDGTNWTQLTGRVYRFDMSAKPDGIWNFTSINIPEWVAVYFDRNAANSPVTWLATEKVTINGRIYLNGETGPDNDLSGRVALGGPGGYDGGLGGVRFDISGRYAGTPGQGPGGGEAPTEERQTGGHGQYTGVYGNTLVQPLIGGSGGGGGSASSNANGGNGGGGGGAILIASSRDIEINGGIQANGGNRSYGGASYGGYGAGGAIRLIADRLIGTGHLEAEGPSSGGEGRIRMEGYYRPLAPNASPVPSATAPVESIDFSNQPALSVISVAGENVAQPPSGSLSSPDVIFTEAGPVSITVQGQNIPQGTPVSVRITSNEGIIELPSGDDPVVSLNASGTATFNTVVPKGTGTIQAFAEFTLTP</sequence>